<dbReference type="Proteomes" id="UP001597094">
    <property type="component" value="Unassembled WGS sequence"/>
</dbReference>
<dbReference type="RefSeq" id="WP_377523158.1">
    <property type="nucleotide sequence ID" value="NZ_JBHTLD010000021.1"/>
</dbReference>
<keyword evidence="1" id="KW-0732">Signal</keyword>
<feature type="signal peptide" evidence="1">
    <location>
        <begin position="1"/>
        <end position="19"/>
    </location>
</feature>
<keyword evidence="3" id="KW-1185">Reference proteome</keyword>
<evidence type="ECO:0008006" key="4">
    <source>
        <dbReference type="Google" id="ProtNLM"/>
    </source>
</evidence>
<evidence type="ECO:0000313" key="2">
    <source>
        <dbReference type="EMBL" id="MFD1185404.1"/>
    </source>
</evidence>
<evidence type="ECO:0000256" key="1">
    <source>
        <dbReference type="SAM" id="SignalP"/>
    </source>
</evidence>
<evidence type="ECO:0000313" key="3">
    <source>
        <dbReference type="Proteomes" id="UP001597094"/>
    </source>
</evidence>
<organism evidence="2 3">
    <name type="scientific">Pontibacter rugosus</name>
    <dbReference type="NCBI Taxonomy" id="1745966"/>
    <lineage>
        <taxon>Bacteria</taxon>
        <taxon>Pseudomonadati</taxon>
        <taxon>Bacteroidota</taxon>
        <taxon>Cytophagia</taxon>
        <taxon>Cytophagales</taxon>
        <taxon>Hymenobacteraceae</taxon>
        <taxon>Pontibacter</taxon>
    </lineage>
</organism>
<reference evidence="3" key="1">
    <citation type="journal article" date="2019" name="Int. J. Syst. Evol. Microbiol.">
        <title>The Global Catalogue of Microorganisms (GCM) 10K type strain sequencing project: providing services to taxonomists for standard genome sequencing and annotation.</title>
        <authorList>
            <consortium name="The Broad Institute Genomics Platform"/>
            <consortium name="The Broad Institute Genome Sequencing Center for Infectious Disease"/>
            <person name="Wu L."/>
            <person name="Ma J."/>
        </authorList>
    </citation>
    <scope>NUCLEOTIDE SEQUENCE [LARGE SCALE GENOMIC DNA]</scope>
    <source>
        <strain evidence="3">JCM 31319</strain>
    </source>
</reference>
<gene>
    <name evidence="2" type="ORF">ACFQ2O_04225</name>
</gene>
<sequence length="208" mass="22801">MKRYLPAFILCMASAGAMAQTSEAANFGVSIDGAITDVALGKEYKMKLASGKVVTFSVKQKEVLTYQDDWISLQYPQGLHPSFSSPDADIEQMILITANGNGVLVQKYKTLNPAEFVDVMVKEVTDEDVSFGYSKVEKPFEHKLVSGQKAIGKSVVLTSGADVQHYTVAALGGKSEGVIFITMLNTEHKTEDDKIIQLFLNTFSYNRN</sequence>
<proteinExistence type="predicted"/>
<accession>A0ABW3SKM4</accession>
<protein>
    <recommendedName>
        <fullName evidence="4">DUF1795 domain-containing protein</fullName>
    </recommendedName>
</protein>
<comment type="caution">
    <text evidence="2">The sequence shown here is derived from an EMBL/GenBank/DDBJ whole genome shotgun (WGS) entry which is preliminary data.</text>
</comment>
<dbReference type="EMBL" id="JBHTLD010000021">
    <property type="protein sequence ID" value="MFD1185404.1"/>
    <property type="molecule type" value="Genomic_DNA"/>
</dbReference>
<feature type="chain" id="PRO_5045654540" description="DUF1795 domain-containing protein" evidence="1">
    <location>
        <begin position="20"/>
        <end position="208"/>
    </location>
</feature>
<name>A0ABW3SKM4_9BACT</name>